<proteinExistence type="predicted"/>
<dbReference type="RefSeq" id="WP_182607741.1">
    <property type="nucleotide sequence ID" value="NZ_VKHT01000876.1"/>
</dbReference>
<keyword evidence="2" id="KW-0472">Membrane</keyword>
<gene>
    <name evidence="4" type="ORF">FNQ90_20375</name>
</gene>
<keyword evidence="2" id="KW-0812">Transmembrane</keyword>
<name>A0A7W3Y3L0_9ACTN</name>
<dbReference type="PANTHER" id="PTHR21581:SF33">
    <property type="entry name" value="D-ALANYL-D-ALANINE CARBOXYPEPTIDASE DACB"/>
    <property type="match status" value="1"/>
</dbReference>
<dbReference type="GO" id="GO:0006508">
    <property type="term" value="P:proteolysis"/>
    <property type="evidence" value="ECO:0007669"/>
    <property type="project" value="InterPro"/>
</dbReference>
<dbReference type="InterPro" id="IPR012338">
    <property type="entry name" value="Beta-lactam/transpept-like"/>
</dbReference>
<evidence type="ECO:0000259" key="3">
    <source>
        <dbReference type="Pfam" id="PF00768"/>
    </source>
</evidence>
<dbReference type="EMBL" id="VKHT01000876">
    <property type="protein sequence ID" value="MBB0246402.1"/>
    <property type="molecule type" value="Genomic_DNA"/>
</dbReference>
<organism evidence="4 5">
    <name type="scientific">Streptomyces alkaliphilus</name>
    <dbReference type="NCBI Taxonomy" id="1472722"/>
    <lineage>
        <taxon>Bacteria</taxon>
        <taxon>Bacillati</taxon>
        <taxon>Actinomycetota</taxon>
        <taxon>Actinomycetes</taxon>
        <taxon>Kitasatosporales</taxon>
        <taxon>Streptomycetaceae</taxon>
        <taxon>Streptomyces</taxon>
    </lineage>
</organism>
<dbReference type="InterPro" id="IPR001967">
    <property type="entry name" value="Peptidase_S11_N"/>
</dbReference>
<keyword evidence="2" id="KW-1133">Transmembrane helix</keyword>
<evidence type="ECO:0000256" key="1">
    <source>
        <dbReference type="SAM" id="MobiDB-lite"/>
    </source>
</evidence>
<dbReference type="SUPFAM" id="SSF56601">
    <property type="entry name" value="beta-lactamase/transpeptidase-like"/>
    <property type="match status" value="1"/>
</dbReference>
<evidence type="ECO:0000256" key="2">
    <source>
        <dbReference type="SAM" id="Phobius"/>
    </source>
</evidence>
<keyword evidence="4" id="KW-0121">Carboxypeptidase</keyword>
<comment type="caution">
    <text evidence="4">The sequence shown here is derived from an EMBL/GenBank/DDBJ whole genome shotgun (WGS) entry which is preliminary data.</text>
</comment>
<dbReference type="PANTHER" id="PTHR21581">
    <property type="entry name" value="D-ALANYL-D-ALANINE CARBOXYPEPTIDASE"/>
    <property type="match status" value="1"/>
</dbReference>
<evidence type="ECO:0000313" key="5">
    <source>
        <dbReference type="Proteomes" id="UP000538929"/>
    </source>
</evidence>
<dbReference type="AlphaFoldDB" id="A0A7W3Y3L0"/>
<dbReference type="Pfam" id="PF00768">
    <property type="entry name" value="Peptidase_S11"/>
    <property type="match status" value="1"/>
</dbReference>
<feature type="domain" description="Peptidase S11 D-alanyl-D-alanine carboxypeptidase A N-terminal" evidence="3">
    <location>
        <begin position="38"/>
        <end position="272"/>
    </location>
</feature>
<protein>
    <submittedName>
        <fullName evidence="4">D-alanyl-D-alanine carboxypeptidase</fullName>
    </submittedName>
</protein>
<reference evidence="5" key="1">
    <citation type="submission" date="2019-10" db="EMBL/GenBank/DDBJ databases">
        <title>Streptomyces sp. nov., a novel actinobacterium isolated from alkaline environment.</title>
        <authorList>
            <person name="Golinska P."/>
        </authorList>
    </citation>
    <scope>NUCLEOTIDE SEQUENCE [LARGE SCALE GENOMIC DNA]</scope>
    <source>
        <strain evidence="5">DSM 42118</strain>
    </source>
</reference>
<dbReference type="Gene3D" id="3.40.710.10">
    <property type="entry name" value="DD-peptidase/beta-lactamase superfamily"/>
    <property type="match status" value="1"/>
</dbReference>
<feature type="non-terminal residue" evidence="4">
    <location>
        <position position="1"/>
    </location>
</feature>
<dbReference type="GO" id="GO:0009002">
    <property type="term" value="F:serine-type D-Ala-D-Ala carboxypeptidase activity"/>
    <property type="evidence" value="ECO:0007669"/>
    <property type="project" value="InterPro"/>
</dbReference>
<dbReference type="Proteomes" id="UP000538929">
    <property type="component" value="Unassembled WGS sequence"/>
</dbReference>
<feature type="region of interest" description="Disordered" evidence="1">
    <location>
        <begin position="1"/>
        <end position="20"/>
    </location>
</feature>
<evidence type="ECO:0000313" key="4">
    <source>
        <dbReference type="EMBL" id="MBB0246402.1"/>
    </source>
</evidence>
<feature type="transmembrane region" description="Helical" evidence="2">
    <location>
        <begin position="350"/>
        <end position="370"/>
    </location>
</feature>
<keyword evidence="5" id="KW-1185">Reference proteome</keyword>
<accession>A0A7W3Y3L0</accession>
<sequence>PAGSGGGAGSPAAPSGVIGGEQLGLEGTRVQPLKGAPALPRISARSWIVADADTGEVLAAHNAHRRLAPASTLKMLFADTLLADTDPKEVYRADPLHFGRLGAGSSAVGISDGHDYTVEDLWHGVFLASGNDAVHALAAMNGGLDEITRRMNERAVELQAMDTTVVNPDGYDGEGQLSSAYDLTLIARAGLRNPEFRRYAAADTYTFPGKGKGKKRESFEIRSTNRLLVGAPGLERYPGIIGGKNGYTSKAGHTFTGIAERDGRTLIVTVMNPAEGDRLSVYRETADLLDWGFDAAGRVEPVGELVPTLSEVAAADAEAEAASAPRPADTGLAAGADGGAGAGGAGTTGVGGMGVLLLSAATLTAAALWGRRLFHRRRPLPGRPRRVAPRV</sequence>
<keyword evidence="4" id="KW-0378">Hydrolase</keyword>
<keyword evidence="4" id="KW-0645">Protease</keyword>